<dbReference type="CDD" id="cd07035">
    <property type="entry name" value="TPP_PYR_POX_like"/>
    <property type="match status" value="1"/>
</dbReference>
<feature type="domain" description="Thiamine pyrophosphate enzyme N-terminal TPP-binding" evidence="3">
    <location>
        <begin position="8"/>
        <end position="88"/>
    </location>
</feature>
<name>A0A6B0TWW4_9RHOB</name>
<dbReference type="RefSeq" id="WP_160854060.1">
    <property type="nucleotide sequence ID" value="NZ_WUWG01000003.1"/>
</dbReference>
<dbReference type="GO" id="GO:0009099">
    <property type="term" value="P:L-valine biosynthetic process"/>
    <property type="evidence" value="ECO:0007669"/>
    <property type="project" value="TreeGrafter"/>
</dbReference>
<dbReference type="InterPro" id="IPR029035">
    <property type="entry name" value="DHS-like_NAD/FAD-binding_dom"/>
</dbReference>
<dbReference type="Gene3D" id="3.40.50.1220">
    <property type="entry name" value="TPP-binding domain"/>
    <property type="match status" value="1"/>
</dbReference>
<dbReference type="InterPro" id="IPR012000">
    <property type="entry name" value="Thiamin_PyroP_enz_cen_dom"/>
</dbReference>
<dbReference type="GO" id="GO:0003984">
    <property type="term" value="F:acetolactate synthase activity"/>
    <property type="evidence" value="ECO:0007669"/>
    <property type="project" value="TreeGrafter"/>
</dbReference>
<dbReference type="SUPFAM" id="SSF52518">
    <property type="entry name" value="Thiamin diphosphate-binding fold (THDP-binding)"/>
    <property type="match status" value="2"/>
</dbReference>
<dbReference type="GO" id="GO:0009097">
    <property type="term" value="P:isoleucine biosynthetic process"/>
    <property type="evidence" value="ECO:0007669"/>
    <property type="project" value="TreeGrafter"/>
</dbReference>
<dbReference type="InterPro" id="IPR012001">
    <property type="entry name" value="Thiamin_PyroP_enz_TPP-bd_dom"/>
</dbReference>
<protein>
    <recommendedName>
        <fullName evidence="6">Thiamine pyrophosphate-binding protein</fullName>
    </recommendedName>
</protein>
<dbReference type="GO" id="GO:0000287">
    <property type="term" value="F:magnesium ion binding"/>
    <property type="evidence" value="ECO:0007669"/>
    <property type="project" value="InterPro"/>
</dbReference>
<feature type="domain" description="Thiamine pyrophosphate enzyme central" evidence="2">
    <location>
        <begin position="184"/>
        <end position="312"/>
    </location>
</feature>
<dbReference type="GO" id="GO:0030976">
    <property type="term" value="F:thiamine pyrophosphate binding"/>
    <property type="evidence" value="ECO:0007669"/>
    <property type="project" value="InterPro"/>
</dbReference>
<dbReference type="AlphaFoldDB" id="A0A6B0TWW4"/>
<dbReference type="Gene3D" id="3.40.50.970">
    <property type="match status" value="2"/>
</dbReference>
<dbReference type="Proteomes" id="UP000436016">
    <property type="component" value="Unassembled WGS sequence"/>
</dbReference>
<dbReference type="GO" id="GO:0050660">
    <property type="term" value="F:flavin adenine dinucleotide binding"/>
    <property type="evidence" value="ECO:0007669"/>
    <property type="project" value="TreeGrafter"/>
</dbReference>
<reference evidence="4 5" key="1">
    <citation type="submission" date="2019-12" db="EMBL/GenBank/DDBJ databases">
        <title>Strain KN286 was isolated from seawater, which was collected from Caroline Seamount in the tropical western Pacific.</title>
        <authorList>
            <person name="Wang Q."/>
        </authorList>
    </citation>
    <scope>NUCLEOTIDE SEQUENCE [LARGE SCALE GENOMIC DNA]</scope>
    <source>
        <strain evidence="4 5">KN286</strain>
    </source>
</reference>
<dbReference type="EMBL" id="WUWG01000003">
    <property type="protein sequence ID" value="MXU65513.1"/>
    <property type="molecule type" value="Genomic_DNA"/>
</dbReference>
<dbReference type="SUPFAM" id="SSF52467">
    <property type="entry name" value="DHS-like NAD/FAD-binding domain"/>
    <property type="match status" value="1"/>
</dbReference>
<dbReference type="InterPro" id="IPR045229">
    <property type="entry name" value="TPP_enz"/>
</dbReference>
<dbReference type="PANTHER" id="PTHR18968">
    <property type="entry name" value="THIAMINE PYROPHOSPHATE ENZYMES"/>
    <property type="match status" value="1"/>
</dbReference>
<dbReference type="GO" id="GO:0005948">
    <property type="term" value="C:acetolactate synthase complex"/>
    <property type="evidence" value="ECO:0007669"/>
    <property type="project" value="TreeGrafter"/>
</dbReference>
<dbReference type="Pfam" id="PF02776">
    <property type="entry name" value="TPP_enzyme_N"/>
    <property type="match status" value="1"/>
</dbReference>
<evidence type="ECO:0000313" key="5">
    <source>
        <dbReference type="Proteomes" id="UP000436016"/>
    </source>
</evidence>
<comment type="similarity">
    <text evidence="1">Belongs to the TPP enzyme family.</text>
</comment>
<proteinExistence type="inferred from homology"/>
<organism evidence="4 5">
    <name type="scientific">Oceanomicrobium pacificus</name>
    <dbReference type="NCBI Taxonomy" id="2692916"/>
    <lineage>
        <taxon>Bacteria</taxon>
        <taxon>Pseudomonadati</taxon>
        <taxon>Pseudomonadota</taxon>
        <taxon>Alphaproteobacteria</taxon>
        <taxon>Rhodobacterales</taxon>
        <taxon>Paracoccaceae</taxon>
        <taxon>Oceanomicrobium</taxon>
    </lineage>
</organism>
<gene>
    <name evidence="4" type="ORF">GSH16_08635</name>
</gene>
<dbReference type="Pfam" id="PF00205">
    <property type="entry name" value="TPP_enzyme_M"/>
    <property type="match status" value="1"/>
</dbReference>
<dbReference type="InterPro" id="IPR029061">
    <property type="entry name" value="THDP-binding"/>
</dbReference>
<comment type="caution">
    <text evidence="4">The sequence shown here is derived from an EMBL/GenBank/DDBJ whole genome shotgun (WGS) entry which is preliminary data.</text>
</comment>
<dbReference type="PANTHER" id="PTHR18968:SF13">
    <property type="entry name" value="ACETOLACTATE SYNTHASE CATALYTIC SUBUNIT, MITOCHONDRIAL"/>
    <property type="match status" value="1"/>
</dbReference>
<evidence type="ECO:0000259" key="2">
    <source>
        <dbReference type="Pfam" id="PF00205"/>
    </source>
</evidence>
<evidence type="ECO:0000256" key="1">
    <source>
        <dbReference type="ARBA" id="ARBA00007812"/>
    </source>
</evidence>
<keyword evidence="5" id="KW-1185">Reference proteome</keyword>
<evidence type="ECO:0000313" key="4">
    <source>
        <dbReference type="EMBL" id="MXU65513.1"/>
    </source>
</evidence>
<evidence type="ECO:0008006" key="6">
    <source>
        <dbReference type="Google" id="ProtNLM"/>
    </source>
</evidence>
<sequence>MERGIPSLGTRLCRVLADHGVESIFGTDTSLTPAIREGIAQAGLRGFSAPCASGAAWMADGSSRLTGRPVLCLVDGAGGVAQALGAVGREDHPRWVLMSHGGPDEAPDPAKLVRAAVPALRQPGTPEAALTALERAFEALEMPRQGMQALHLQTGWLDRPVPTLPVQIDEVDFAEGMRASRRVIEAAASIWMESERPLLVIGGGCRHAAHGIRALVAVSGCAVLSSPAGRGVLADGHPLNLGACLDRPDCRKMVEAADLVVAIGTGVDLSMLADNDRRRRVIRVDRDAAAAEEGLTPGQGIDMAIQSDADWFASRLARVLSRRRNQVFWNPAELARIKARLWSGYDLQDRPWADAVRDLRGVLPYGATIFAEPHALSDALRRGLDFDRPSRFHTIPTDGHPGAAVLAAVGARLDAPEAPVLCLAREAGCGAARQAVALLEERGLSLPVVTLPDRPPERPGLAAAVDRALWSDAPRLVRLS</sequence>
<evidence type="ECO:0000259" key="3">
    <source>
        <dbReference type="Pfam" id="PF02776"/>
    </source>
</evidence>
<accession>A0A6B0TWW4</accession>